<dbReference type="Proteomes" id="UP000287176">
    <property type="component" value="Unassembled WGS sequence"/>
</dbReference>
<reference evidence="1 2" key="1">
    <citation type="submission" date="2018-06" db="EMBL/GenBank/DDBJ databases">
        <title>Combined omics and stable isotope probing to characterize newly discovered Mariana Back-Arc vent microbial communities.</title>
        <authorList>
            <person name="Trembath-Reichert E."/>
            <person name="Huber J.A."/>
        </authorList>
    </citation>
    <scope>NUCLEOTIDE SEQUENCE [LARGE SCALE GENOMIC DNA]</scope>
    <source>
        <strain evidence="1">MAG 24</strain>
    </source>
</reference>
<evidence type="ECO:0000313" key="1">
    <source>
        <dbReference type="EMBL" id="RTZ86352.1"/>
    </source>
</evidence>
<dbReference type="EMBL" id="QNZI01000051">
    <property type="protein sequence ID" value="RTZ86352.1"/>
    <property type="molecule type" value="Genomic_DNA"/>
</dbReference>
<dbReference type="AlphaFoldDB" id="A0A432GS72"/>
<proteinExistence type="predicted"/>
<name>A0A432GS72_9DELT</name>
<comment type="caution">
    <text evidence="1">The sequence shown here is derived from an EMBL/GenBank/DDBJ whole genome shotgun (WGS) entry which is preliminary data.</text>
</comment>
<organism evidence="1 2">
    <name type="scientific">SAR324 cluster bacterium</name>
    <dbReference type="NCBI Taxonomy" id="2024889"/>
    <lineage>
        <taxon>Bacteria</taxon>
        <taxon>Deltaproteobacteria</taxon>
        <taxon>SAR324 cluster</taxon>
    </lineage>
</organism>
<protein>
    <submittedName>
        <fullName evidence="1">Uncharacterized protein</fullName>
    </submittedName>
</protein>
<sequence>MVLITFSKLKTKSKLSKFRFRIFSGNGPLYFHIKINPKKALKFQFKVSIRNTMKILSWNESIQVRRMHESLYSINKGEIPKKY</sequence>
<gene>
    <name evidence="1" type="ORF">DSY94_01755</name>
</gene>
<accession>A0A432GS72</accession>
<evidence type="ECO:0000313" key="2">
    <source>
        <dbReference type="Proteomes" id="UP000287176"/>
    </source>
</evidence>